<dbReference type="InterPro" id="IPR057399">
    <property type="entry name" value="GRESAG4.1/3_peripasmic_1"/>
</dbReference>
<dbReference type="PANTHER" id="PTHR43081:SF1">
    <property type="entry name" value="ADENYLATE CYCLASE, TERMINAL-DIFFERENTIATION SPECIFIC"/>
    <property type="match status" value="1"/>
</dbReference>
<comment type="similarity">
    <text evidence="5">Belongs to the adenylyl cyclase class-3 family.</text>
</comment>
<organism evidence="24 25">
    <name type="scientific">Trypanosoma vivax (strain Y486)</name>
    <dbReference type="NCBI Taxonomy" id="1055687"/>
    <lineage>
        <taxon>Eukaryota</taxon>
        <taxon>Discoba</taxon>
        <taxon>Euglenozoa</taxon>
        <taxon>Kinetoplastea</taxon>
        <taxon>Metakinetoplastina</taxon>
        <taxon>Trypanosomatida</taxon>
        <taxon>Trypanosomatidae</taxon>
        <taxon>Trypanosoma</taxon>
        <taxon>Duttonella</taxon>
    </lineage>
</organism>
<evidence type="ECO:0000256" key="5">
    <source>
        <dbReference type="ARBA" id="ARBA00005381"/>
    </source>
</evidence>
<evidence type="ECO:0000256" key="2">
    <source>
        <dbReference type="ARBA" id="ARBA00001946"/>
    </source>
</evidence>
<evidence type="ECO:0000259" key="23">
    <source>
        <dbReference type="PROSITE" id="PS50125"/>
    </source>
</evidence>
<evidence type="ECO:0000256" key="8">
    <source>
        <dbReference type="ARBA" id="ARBA00022723"/>
    </source>
</evidence>
<dbReference type="CDD" id="cd07556">
    <property type="entry name" value="Nucleotidyl_cyc_III"/>
    <property type="match status" value="1"/>
</dbReference>
<evidence type="ECO:0000256" key="14">
    <source>
        <dbReference type="ARBA" id="ARBA00023136"/>
    </source>
</evidence>
<evidence type="ECO:0000256" key="16">
    <source>
        <dbReference type="ARBA" id="ARBA00023180"/>
    </source>
</evidence>
<dbReference type="GO" id="GO:0006171">
    <property type="term" value="P:cAMP biosynthetic process"/>
    <property type="evidence" value="ECO:0007669"/>
    <property type="project" value="UniProtKB-KW"/>
</dbReference>
<feature type="domain" description="Guanylate cyclase" evidence="23">
    <location>
        <begin position="887"/>
        <end position="1041"/>
    </location>
</feature>
<reference evidence="24 25" key="1">
    <citation type="journal article" date="2012" name="Proc. Natl. Acad. Sci. U.S.A.">
        <title>Antigenic diversity is generated by distinct evolutionary mechanisms in African trypanosome species.</title>
        <authorList>
            <person name="Jackson A.P."/>
            <person name="Berry A."/>
            <person name="Aslett M."/>
            <person name="Allison H.C."/>
            <person name="Burton P."/>
            <person name="Vavrova-Anderson J."/>
            <person name="Brown R."/>
            <person name="Browne H."/>
            <person name="Corton N."/>
            <person name="Hauser H."/>
            <person name="Gamble J."/>
            <person name="Gilderthorp R."/>
            <person name="Marcello L."/>
            <person name="McQuillan J."/>
            <person name="Otto T.D."/>
            <person name="Quail M.A."/>
            <person name="Sanders M.J."/>
            <person name="van Tonder A."/>
            <person name="Ginger M.L."/>
            <person name="Field M.C."/>
            <person name="Barry J.D."/>
            <person name="Hertz-Fowler C."/>
            <person name="Berriman M."/>
        </authorList>
    </citation>
    <scope>NUCLEOTIDE SEQUENCE</scope>
    <source>
        <strain evidence="24 25">Y486</strain>
    </source>
</reference>
<evidence type="ECO:0000256" key="6">
    <source>
        <dbReference type="ARBA" id="ARBA00012201"/>
    </source>
</evidence>
<evidence type="ECO:0000256" key="4">
    <source>
        <dbReference type="ARBA" id="ARBA00004141"/>
    </source>
</evidence>
<protein>
    <recommendedName>
        <fullName evidence="6">adenylate cyclase</fullName>
        <ecNumber evidence="6">4.6.1.1</ecNumber>
    </recommendedName>
    <alternativeName>
        <fullName evidence="18">ATP pyrophosphate-lyase</fullName>
    </alternativeName>
    <alternativeName>
        <fullName evidence="19">Adenylyl cyclase</fullName>
    </alternativeName>
</protein>
<dbReference type="InterPro" id="IPR050697">
    <property type="entry name" value="Adenylyl/Guanylyl_Cyclase_3/4"/>
</dbReference>
<dbReference type="GO" id="GO:0005524">
    <property type="term" value="F:ATP binding"/>
    <property type="evidence" value="ECO:0007669"/>
    <property type="project" value="UniProtKB-KW"/>
</dbReference>
<evidence type="ECO:0000256" key="9">
    <source>
        <dbReference type="ARBA" id="ARBA00022741"/>
    </source>
</evidence>
<keyword evidence="13" id="KW-0115">cAMP biosynthesis</keyword>
<evidence type="ECO:0000256" key="11">
    <source>
        <dbReference type="ARBA" id="ARBA00022842"/>
    </source>
</evidence>
<dbReference type="GO" id="GO:0035556">
    <property type="term" value="P:intracellular signal transduction"/>
    <property type="evidence" value="ECO:0007669"/>
    <property type="project" value="InterPro"/>
</dbReference>
<keyword evidence="16" id="KW-0325">Glycoprotein</keyword>
<evidence type="ECO:0000256" key="17">
    <source>
        <dbReference type="ARBA" id="ARBA00023239"/>
    </source>
</evidence>
<evidence type="ECO:0000256" key="7">
    <source>
        <dbReference type="ARBA" id="ARBA00022692"/>
    </source>
</evidence>
<evidence type="ECO:0000256" key="20">
    <source>
        <dbReference type="SAM" id="MobiDB-lite"/>
    </source>
</evidence>
<accession>F9WTE6</accession>
<name>F9WTE6_TRYVY</name>
<keyword evidence="7 21" id="KW-0812">Transmembrane</keyword>
<dbReference type="PROSITE" id="PS50125">
    <property type="entry name" value="GUANYLATE_CYCLASE_2"/>
    <property type="match status" value="1"/>
</dbReference>
<evidence type="ECO:0000256" key="3">
    <source>
        <dbReference type="ARBA" id="ARBA00002708"/>
    </source>
</evidence>
<dbReference type="Pfam" id="PF00211">
    <property type="entry name" value="Guanylate_cyc"/>
    <property type="match status" value="1"/>
</dbReference>
<dbReference type="SMART" id="SM00044">
    <property type="entry name" value="CYCc"/>
    <property type="match status" value="1"/>
</dbReference>
<dbReference type="Gene3D" id="3.40.50.2300">
    <property type="match status" value="2"/>
</dbReference>
<dbReference type="VEuPathDB" id="TriTrypDB:TvY486_0003180"/>
<evidence type="ECO:0000256" key="18">
    <source>
        <dbReference type="ARBA" id="ARBA00032597"/>
    </source>
</evidence>
<dbReference type="GO" id="GO:0016020">
    <property type="term" value="C:membrane"/>
    <property type="evidence" value="ECO:0007669"/>
    <property type="project" value="UniProtKB-SubCell"/>
</dbReference>
<evidence type="ECO:0000256" key="12">
    <source>
        <dbReference type="ARBA" id="ARBA00022989"/>
    </source>
</evidence>
<dbReference type="EC" id="4.6.1.1" evidence="6"/>
<evidence type="ECO:0000313" key="25">
    <source>
        <dbReference type="Proteomes" id="UP000009027"/>
    </source>
</evidence>
<evidence type="ECO:0000256" key="15">
    <source>
        <dbReference type="ARBA" id="ARBA00023170"/>
    </source>
</evidence>
<evidence type="ECO:0000313" key="24">
    <source>
        <dbReference type="EMBL" id="CCD20839.1"/>
    </source>
</evidence>
<proteinExistence type="inferred from homology"/>
<dbReference type="GO" id="GO:0004016">
    <property type="term" value="F:adenylate cyclase activity"/>
    <property type="evidence" value="ECO:0007669"/>
    <property type="project" value="UniProtKB-EC"/>
</dbReference>
<comment type="catalytic activity">
    <reaction evidence="1">
        <text>ATP = 3',5'-cyclic AMP + diphosphate</text>
        <dbReference type="Rhea" id="RHEA:15389"/>
        <dbReference type="ChEBI" id="CHEBI:30616"/>
        <dbReference type="ChEBI" id="CHEBI:33019"/>
        <dbReference type="ChEBI" id="CHEBI:58165"/>
        <dbReference type="EC" id="4.6.1.1"/>
    </reaction>
</comment>
<dbReference type="SUPFAM" id="SSF53822">
    <property type="entry name" value="Periplasmic binding protein-like I"/>
    <property type="match status" value="1"/>
</dbReference>
<dbReference type="Proteomes" id="UP000009027">
    <property type="component" value="Unassembled WGS sequence"/>
</dbReference>
<evidence type="ECO:0000256" key="22">
    <source>
        <dbReference type="SAM" id="SignalP"/>
    </source>
</evidence>
<feature type="region of interest" description="Disordered" evidence="20">
    <location>
        <begin position="1261"/>
        <end position="1286"/>
    </location>
</feature>
<evidence type="ECO:0000256" key="1">
    <source>
        <dbReference type="ARBA" id="ARBA00001593"/>
    </source>
</evidence>
<evidence type="ECO:0000256" key="13">
    <source>
        <dbReference type="ARBA" id="ARBA00022998"/>
    </source>
</evidence>
<keyword evidence="12 21" id="KW-1133">Transmembrane helix</keyword>
<evidence type="ECO:0000256" key="10">
    <source>
        <dbReference type="ARBA" id="ARBA00022840"/>
    </source>
</evidence>
<dbReference type="SUPFAM" id="SSF55073">
    <property type="entry name" value="Nucleotide cyclase"/>
    <property type="match status" value="1"/>
</dbReference>
<comment type="function">
    <text evidence="3">Could act as a receptor for an unknown ligand.</text>
</comment>
<dbReference type="FunFam" id="3.30.70.1230:FF:000022">
    <property type="entry name" value="Receptor-type adenylate cyclase GRESAG 4, putative"/>
    <property type="match status" value="1"/>
</dbReference>
<dbReference type="InterPro" id="IPR029787">
    <property type="entry name" value="Nucleotide_cyclase"/>
</dbReference>
<dbReference type="GO" id="GO:0046872">
    <property type="term" value="F:metal ion binding"/>
    <property type="evidence" value="ECO:0007669"/>
    <property type="project" value="UniProtKB-KW"/>
</dbReference>
<dbReference type="Pfam" id="PF25495">
    <property type="entry name" value="Peripla_BP_A-cyclase_1"/>
    <property type="match status" value="1"/>
</dbReference>
<dbReference type="Gene3D" id="3.30.70.1230">
    <property type="entry name" value="Nucleotide cyclase"/>
    <property type="match status" value="1"/>
</dbReference>
<keyword evidence="8" id="KW-0479">Metal-binding</keyword>
<keyword evidence="14 21" id="KW-0472">Membrane</keyword>
<sequence length="1286" mass="141960">MHPSRSNILSSARSGSFPMIALLGVLVFFTCPCVTSTEGVNDTVVKVVSILQTKLTGKRIIDAITAGFNASRLSKKRTVPKGVKLEFLNPTYGQNNNTAHVNNIFTNKSATGSGASSTGNSALYVALGPFGSGHIEMFRSTLEKHNVVGFGPISTGTAEYHWNPNLYFLSVSPTAEILVLIRYAVAHLRVRRVGFMYLKGITYGEAECKFASKQLSHMGYEISGVFDMQSKEGSEAPDNVFKDAWEKFAVALPHAVLMFGFPSKDTVRFLATLLSDNRTKNTYVLAPTTLGFVADLAFRGMLKKLNLFFQPGQLIFTGWNPLAKDETFRVIKNFQEDMSSYLGANGSEYGKNSKYYLTHDTEGELMVHGWLIGEVLKRALNSSEWRKDQHAFKESLYNQRRYVVDDIVFGDFGGDCIGNAAGYGAMCHCNQGGKTVYLKHSVENGRIEPLEKGLVQLGTTTCFSEGFKMHAPLVGMFINMTDDPLALRVGKELFAGASLLNGDGRLGQHDRLFVHSINTTTARARDKLQEECATRVVTAVFGVVTDELLGTPNMTFIDPVSLVPRLTNPRRNVIHLTPTLEQQFFAVVKYLSQKRSHGLHVIVRGSESAAIADALFETLWTFGVSSSSYAILGNGELLRGRLPTRGHVMVVGLFQSDVELLAEHLHKHTEVSIFVSFSELAVFYSEFTTAFRDTSVRSRLFFSTSLPSWNDVSSSSETVKAFNEHIRGNKALRTPLTMLGFATGRLMQEILPLMPVVNATILTQFFYTNIAAVADGMHYGPFSESKCSGLSFGEMGCAVNYGAKGISVLSLAYVLGVGSKEVQEPFSGSVVYRDHLYLGMPLSTFMGVLVAFLIVVALLGFLIFMQFFRRDARDNRNAPKMATAPVTLVFTDIESSTAQWAANPQLMPNAVAAHHRLIRSLIMRYGCYEVKTIGDSFMIACRSPFSAVQLVQDLQRQFLDHNWGTTAFDESYRAFEEQRAEEDAEYVPPTARLEPKVYQQLWNGLRVRAGVHTGLCDIRHDEVTKGYDYYGGTSNMAARTESVAHGGQVLLTRATYMGLTASERQRLDVTPLGAVPLRGVPKPVEMYQLNVVPGRTFRPLRLDAEIDENCEEGTGTSTSETSSNAFELTRSAKLISFSLQSLLSTFPFSDQRKMLLTCCERWRINTPKTNIEWNTDVLKDVINRIGMVVGKVMEPKLMRGDMDYSTNASSEQNSLHGGNKMEPSTCVSPYTDRRHYHVQVSSGRKSAVQCLSARRVSVSSHSNSGSVTAGASPLSATGITVNIQDR</sequence>
<dbReference type="InterPro" id="IPR028082">
    <property type="entry name" value="Peripla_BP_I"/>
</dbReference>
<dbReference type="EMBL" id="CAEX01006403">
    <property type="protein sequence ID" value="CCD20839.1"/>
    <property type="molecule type" value="Genomic_DNA"/>
</dbReference>
<feature type="chain" id="PRO_5003395333" description="adenylate cyclase" evidence="22">
    <location>
        <begin position="37"/>
        <end position="1286"/>
    </location>
</feature>
<feature type="signal peptide" evidence="22">
    <location>
        <begin position="1"/>
        <end position="36"/>
    </location>
</feature>
<comment type="subcellular location">
    <subcellularLocation>
        <location evidence="4">Membrane</location>
        <topology evidence="4">Multi-pass membrane protein</topology>
    </subcellularLocation>
</comment>
<feature type="transmembrane region" description="Helical" evidence="21">
    <location>
        <begin position="845"/>
        <end position="868"/>
    </location>
</feature>
<dbReference type="InterPro" id="IPR001054">
    <property type="entry name" value="A/G_cyclase"/>
</dbReference>
<keyword evidence="10" id="KW-0067">ATP-binding</keyword>
<comment type="cofactor">
    <cofactor evidence="2">
        <name>Mg(2+)</name>
        <dbReference type="ChEBI" id="CHEBI:18420"/>
    </cofactor>
</comment>
<keyword evidence="15 24" id="KW-0675">Receptor</keyword>
<keyword evidence="11" id="KW-0460">Magnesium</keyword>
<dbReference type="Pfam" id="PF25493">
    <property type="entry name" value="Peripla_BP_A-cyclase"/>
    <property type="match status" value="1"/>
</dbReference>
<evidence type="ECO:0000256" key="19">
    <source>
        <dbReference type="ARBA" id="ARBA00032637"/>
    </source>
</evidence>
<dbReference type="PANTHER" id="PTHR43081">
    <property type="entry name" value="ADENYLATE CYCLASE, TERMINAL-DIFFERENTIATION SPECIFIC-RELATED"/>
    <property type="match status" value="1"/>
</dbReference>
<keyword evidence="17" id="KW-0456">Lyase</keyword>
<gene>
    <name evidence="24" type="ORF">TvY486_0003180</name>
</gene>
<dbReference type="InterPro" id="IPR057398">
    <property type="entry name" value="GRESAG4.1/3_peripasmic_2"/>
</dbReference>
<evidence type="ECO:0000256" key="21">
    <source>
        <dbReference type="SAM" id="Phobius"/>
    </source>
</evidence>
<keyword evidence="9" id="KW-0547">Nucleotide-binding</keyword>
<feature type="compositionally biased region" description="Polar residues" evidence="20">
    <location>
        <begin position="1274"/>
        <end position="1286"/>
    </location>
</feature>
<keyword evidence="22" id="KW-0732">Signal</keyword>
<keyword evidence="25" id="KW-1185">Reference proteome</keyword>